<dbReference type="GO" id="GO:0005762">
    <property type="term" value="C:mitochondrial large ribosomal subunit"/>
    <property type="evidence" value="ECO:0000318"/>
    <property type="project" value="GO_Central"/>
</dbReference>
<dbReference type="InterPro" id="IPR001857">
    <property type="entry name" value="Ribosomal_bL19"/>
</dbReference>
<dbReference type="FunCoup" id="F7APG8">
    <property type="interactions" value="296"/>
</dbReference>
<protein>
    <recommendedName>
        <fullName evidence="4">Large ribosomal subunit protein bL19m</fullName>
    </recommendedName>
    <alternativeName>
        <fullName evidence="5">39S ribosomal protein L19, mitochondrial</fullName>
    </alternativeName>
</protein>
<reference evidence="7" key="3">
    <citation type="submission" date="2025-09" db="UniProtKB">
        <authorList>
            <consortium name="Ensembl"/>
        </authorList>
    </citation>
    <scope>IDENTIFICATION</scope>
</reference>
<dbReference type="InterPro" id="IPR038657">
    <property type="entry name" value="Ribosomal_bL19_sf"/>
</dbReference>
<dbReference type="SUPFAM" id="SSF50104">
    <property type="entry name" value="Translation proteins SH3-like domain"/>
    <property type="match status" value="1"/>
</dbReference>
<dbReference type="Gene3D" id="2.30.30.790">
    <property type="match status" value="1"/>
</dbReference>
<evidence type="ECO:0000313" key="7">
    <source>
        <dbReference type="Ensembl" id="ENSCINP00000027241.2"/>
    </source>
</evidence>
<keyword evidence="2" id="KW-0689">Ribosomal protein</keyword>
<reference evidence="8" key="1">
    <citation type="journal article" date="2002" name="Science">
        <title>The draft genome of Ciona intestinalis: insights into chordate and vertebrate origins.</title>
        <authorList>
            <person name="Dehal P."/>
            <person name="Satou Y."/>
            <person name="Campbell R.K."/>
            <person name="Chapman J."/>
            <person name="Degnan B."/>
            <person name="De Tomaso A."/>
            <person name="Davidson B."/>
            <person name="Di Gregorio A."/>
            <person name="Gelpke M."/>
            <person name="Goodstein D.M."/>
            <person name="Harafuji N."/>
            <person name="Hastings K.E."/>
            <person name="Ho I."/>
            <person name="Hotta K."/>
            <person name="Huang W."/>
            <person name="Kawashima T."/>
            <person name="Lemaire P."/>
            <person name="Martinez D."/>
            <person name="Meinertzhagen I.A."/>
            <person name="Necula S."/>
            <person name="Nonaka M."/>
            <person name="Putnam N."/>
            <person name="Rash S."/>
            <person name="Saiga H."/>
            <person name="Satake M."/>
            <person name="Terry A."/>
            <person name="Yamada L."/>
            <person name="Wang H.G."/>
            <person name="Awazu S."/>
            <person name="Azumi K."/>
            <person name="Boore J."/>
            <person name="Branno M."/>
            <person name="Chin-Bow S."/>
            <person name="DeSantis R."/>
            <person name="Doyle S."/>
            <person name="Francino P."/>
            <person name="Keys D.N."/>
            <person name="Haga S."/>
            <person name="Hayashi H."/>
            <person name="Hino K."/>
            <person name="Imai K.S."/>
            <person name="Inaba K."/>
            <person name="Kano S."/>
            <person name="Kobayashi K."/>
            <person name="Kobayashi M."/>
            <person name="Lee B.I."/>
            <person name="Makabe K.W."/>
            <person name="Manohar C."/>
            <person name="Matassi G."/>
            <person name="Medina M."/>
            <person name="Mochizuki Y."/>
            <person name="Mount S."/>
            <person name="Morishita T."/>
            <person name="Miura S."/>
            <person name="Nakayama A."/>
            <person name="Nishizaka S."/>
            <person name="Nomoto H."/>
            <person name="Ohta F."/>
            <person name="Oishi K."/>
            <person name="Rigoutsos I."/>
            <person name="Sano M."/>
            <person name="Sasaki A."/>
            <person name="Sasakura Y."/>
            <person name="Shoguchi E."/>
            <person name="Shin-i T."/>
            <person name="Spagnuolo A."/>
            <person name="Stainier D."/>
            <person name="Suzuki M.M."/>
            <person name="Tassy O."/>
            <person name="Takatori N."/>
            <person name="Tokuoka M."/>
            <person name="Yagi K."/>
            <person name="Yoshizaki F."/>
            <person name="Wada S."/>
            <person name="Zhang C."/>
            <person name="Hyatt P.D."/>
            <person name="Larimer F."/>
            <person name="Detter C."/>
            <person name="Doggett N."/>
            <person name="Glavina T."/>
            <person name="Hawkins T."/>
            <person name="Richardson P."/>
            <person name="Lucas S."/>
            <person name="Kohara Y."/>
            <person name="Levine M."/>
            <person name="Satoh N."/>
            <person name="Rokhsar D.S."/>
        </authorList>
    </citation>
    <scope>NUCLEOTIDE SEQUENCE [LARGE SCALE GENOMIC DNA]</scope>
</reference>
<dbReference type="InterPro" id="IPR008991">
    <property type="entry name" value="Translation_prot_SH3-like_sf"/>
</dbReference>
<accession>F7APG8</accession>
<dbReference type="OMA" id="GRCLYRD"/>
<evidence type="ECO:0000256" key="2">
    <source>
        <dbReference type="ARBA" id="ARBA00022980"/>
    </source>
</evidence>
<dbReference type="GeneTree" id="ENSGT00390000009415"/>
<dbReference type="InParanoid" id="F7APG8"/>
<comment type="similarity">
    <text evidence="1">Belongs to the bacterial ribosomal protein bL19 family.</text>
</comment>
<evidence type="ECO:0000256" key="5">
    <source>
        <dbReference type="ARBA" id="ARBA00035359"/>
    </source>
</evidence>
<feature type="compositionally biased region" description="Basic and acidic residues" evidence="6">
    <location>
        <begin position="22"/>
        <end position="33"/>
    </location>
</feature>
<reference evidence="7" key="2">
    <citation type="submission" date="2025-08" db="UniProtKB">
        <authorList>
            <consortium name="Ensembl"/>
        </authorList>
    </citation>
    <scope>IDENTIFICATION</scope>
</reference>
<feature type="region of interest" description="Disordered" evidence="6">
    <location>
        <begin position="13"/>
        <end position="33"/>
    </location>
</feature>
<name>F7APG8_CIOIN</name>
<dbReference type="Proteomes" id="UP000008144">
    <property type="component" value="Unassembled WGS sequence"/>
</dbReference>
<dbReference type="Pfam" id="PF01245">
    <property type="entry name" value="Ribosomal_L19"/>
    <property type="match status" value="1"/>
</dbReference>
<evidence type="ECO:0000256" key="1">
    <source>
        <dbReference type="ARBA" id="ARBA00005781"/>
    </source>
</evidence>
<dbReference type="PANTHER" id="PTHR15680:SF9">
    <property type="entry name" value="LARGE RIBOSOMAL SUBUNIT PROTEIN BL19M"/>
    <property type="match status" value="1"/>
</dbReference>
<dbReference type="STRING" id="7719.ENSCINP00000027241"/>
<dbReference type="GO" id="GO:0006412">
    <property type="term" value="P:translation"/>
    <property type="evidence" value="ECO:0007669"/>
    <property type="project" value="InterPro"/>
</dbReference>
<evidence type="ECO:0000256" key="6">
    <source>
        <dbReference type="SAM" id="MobiDB-lite"/>
    </source>
</evidence>
<evidence type="ECO:0000256" key="3">
    <source>
        <dbReference type="ARBA" id="ARBA00023274"/>
    </source>
</evidence>
<keyword evidence="3" id="KW-0687">Ribonucleoprotein</keyword>
<proteinExistence type="inferred from homology"/>
<keyword evidence="8" id="KW-1185">Reference proteome</keyword>
<organism evidence="7 8">
    <name type="scientific">Ciona intestinalis</name>
    <name type="common">Transparent sea squirt</name>
    <name type="synonym">Ascidia intestinalis</name>
    <dbReference type="NCBI Taxonomy" id="7719"/>
    <lineage>
        <taxon>Eukaryota</taxon>
        <taxon>Metazoa</taxon>
        <taxon>Chordata</taxon>
        <taxon>Tunicata</taxon>
        <taxon>Ascidiacea</taxon>
        <taxon>Phlebobranchia</taxon>
        <taxon>Cionidae</taxon>
        <taxon>Ciona</taxon>
    </lineage>
</organism>
<dbReference type="HOGENOM" id="CLU_076988_1_0_1"/>
<sequence length="277" mass="33126">MPRRNVLKRFSSSFVQPKRPTLKSDDSKTSFVPGREDPKLFSSEYIPPLVRPEWHRNKLKYRLERMDCLRRRNVVNIPEFYPGSILAVTVYDQHAAGQQSSRFVGRCLYRDGFGLGCKFLLRNIVEGEGIEIVYQLYSPVMLKYEVLRLEKWLDTDLRYLRDADPDYCTINFDMPAEAPLPPTEELPVFKGKVKMKKFELWNYNYHKAWPRPYNAYLEEYFVQEDFMEQKVMQEKRGHGHLQYDICKHYDTRQMKEEIMKEMKLNQKRIEAVDKKIS</sequence>
<dbReference type="GO" id="GO:0003735">
    <property type="term" value="F:structural constituent of ribosome"/>
    <property type="evidence" value="ECO:0000318"/>
    <property type="project" value="GO_Central"/>
</dbReference>
<evidence type="ECO:0000256" key="4">
    <source>
        <dbReference type="ARBA" id="ARBA00035288"/>
    </source>
</evidence>
<evidence type="ECO:0000313" key="8">
    <source>
        <dbReference type="Proteomes" id="UP000008144"/>
    </source>
</evidence>
<dbReference type="Ensembl" id="ENSCINT00000027487.2">
    <property type="protein sequence ID" value="ENSCINP00000027241.2"/>
    <property type="gene ID" value="ENSCING00000015328.2"/>
</dbReference>
<dbReference type="PANTHER" id="PTHR15680">
    <property type="entry name" value="RIBOSOMAL PROTEIN L19"/>
    <property type="match status" value="1"/>
</dbReference>
<dbReference type="AlphaFoldDB" id="F7APG8"/>